<dbReference type="SUPFAM" id="SSF51735">
    <property type="entry name" value="NAD(P)-binding Rossmann-fold domains"/>
    <property type="match status" value="1"/>
</dbReference>
<dbReference type="Gene3D" id="3.40.50.720">
    <property type="entry name" value="NAD(P)-binding Rossmann-like Domain"/>
    <property type="match status" value="1"/>
</dbReference>
<dbReference type="GO" id="GO:0009423">
    <property type="term" value="P:chorismate biosynthetic process"/>
    <property type="evidence" value="ECO:0007669"/>
    <property type="project" value="UniProtKB-UniRule"/>
</dbReference>
<dbReference type="InterPro" id="IPR041121">
    <property type="entry name" value="SDH_C"/>
</dbReference>
<dbReference type="GO" id="GO:0009073">
    <property type="term" value="P:aromatic amino acid family biosynthetic process"/>
    <property type="evidence" value="ECO:0007669"/>
    <property type="project" value="UniProtKB-KW"/>
</dbReference>
<dbReference type="Pfam" id="PF01488">
    <property type="entry name" value="Shikimate_DH"/>
    <property type="match status" value="1"/>
</dbReference>
<sequence>MTELPAGRVQVSGRTTVLGIFGDPVSHSLSPVMQNEALRQAGFDAIYVPFHVPAARLPQAVDAIAALGLRGVNVTIPHKEAVCTLLDELDDEAELIGAVNTVVNEDGRLKGFNTDGAGLVRSLREDLAFDPRGRRVLLLGAGGAARAAIVALARAGCVHIDLVNRTRSRAEELRFRFQSRFSGTQIATHALDDSLRSLLPDSDLVVNTTSIGLRGEAFADFPWDAVSGRLSLYDMVYRPGGTPLVNQARRLGVRAVDGLGMLAAQGELSFCLWMGRMPPSGVMKRRLLAEIDDRRT</sequence>
<dbReference type="PANTHER" id="PTHR21089">
    <property type="entry name" value="SHIKIMATE DEHYDROGENASE"/>
    <property type="match status" value="1"/>
</dbReference>
<feature type="domain" description="SDH C-terminal" evidence="11">
    <location>
        <begin position="258"/>
        <end position="288"/>
    </location>
</feature>
<dbReference type="GO" id="GO:0008652">
    <property type="term" value="P:amino acid biosynthetic process"/>
    <property type="evidence" value="ECO:0007669"/>
    <property type="project" value="UniProtKB-KW"/>
</dbReference>
<dbReference type="GO" id="GO:0050661">
    <property type="term" value="F:NADP binding"/>
    <property type="evidence" value="ECO:0007669"/>
    <property type="project" value="InterPro"/>
</dbReference>
<feature type="binding site" evidence="8">
    <location>
        <position position="91"/>
    </location>
    <ligand>
        <name>NADP(+)</name>
        <dbReference type="ChEBI" id="CHEBI:58349"/>
    </ligand>
</feature>
<feature type="binding site" evidence="8">
    <location>
        <position position="75"/>
    </location>
    <ligand>
        <name>shikimate</name>
        <dbReference type="ChEBI" id="CHEBI:36208"/>
    </ligand>
</feature>
<feature type="binding site" evidence="8">
    <location>
        <position position="258"/>
    </location>
    <ligand>
        <name>NADP(+)</name>
        <dbReference type="ChEBI" id="CHEBI:58349"/>
    </ligand>
</feature>
<evidence type="ECO:0000259" key="11">
    <source>
        <dbReference type="Pfam" id="PF18317"/>
    </source>
</evidence>
<organism evidence="12 13">
    <name type="scientific">Geothermobacter ehrlichii</name>
    <dbReference type="NCBI Taxonomy" id="213224"/>
    <lineage>
        <taxon>Bacteria</taxon>
        <taxon>Pseudomonadati</taxon>
        <taxon>Thermodesulfobacteriota</taxon>
        <taxon>Desulfuromonadia</taxon>
        <taxon>Desulfuromonadales</taxon>
        <taxon>Geothermobacteraceae</taxon>
        <taxon>Geothermobacter</taxon>
    </lineage>
</organism>
<dbReference type="OrthoDB" id="9792692at2"/>
<dbReference type="EMBL" id="VNIB01000001">
    <property type="protein sequence ID" value="TYO99936.1"/>
    <property type="molecule type" value="Genomic_DNA"/>
</dbReference>
<comment type="similarity">
    <text evidence="8">Belongs to the shikimate dehydrogenase family.</text>
</comment>
<comment type="pathway">
    <text evidence="1 8">Metabolic intermediate biosynthesis; chorismate biosynthesis; chorismate from D-erythrose 4-phosphate and phosphoenolpyruvate: step 4/7.</text>
</comment>
<feature type="binding site" evidence="8">
    <location>
        <position position="115"/>
    </location>
    <ligand>
        <name>shikimate</name>
        <dbReference type="ChEBI" id="CHEBI:36208"/>
    </ligand>
</feature>
<comment type="caution">
    <text evidence="12">The sequence shown here is derived from an EMBL/GenBank/DDBJ whole genome shotgun (WGS) entry which is preliminary data.</text>
</comment>
<dbReference type="SUPFAM" id="SSF53223">
    <property type="entry name" value="Aminoacid dehydrogenase-like, N-terminal domain"/>
    <property type="match status" value="1"/>
</dbReference>
<keyword evidence="5 8" id="KW-0560">Oxidoreductase</keyword>
<evidence type="ECO:0000313" key="13">
    <source>
        <dbReference type="Proteomes" id="UP000324159"/>
    </source>
</evidence>
<dbReference type="PANTHER" id="PTHR21089:SF1">
    <property type="entry name" value="BIFUNCTIONAL 3-DEHYDROQUINATE DEHYDRATASE_SHIKIMATE DEHYDROGENASE, CHLOROPLASTIC"/>
    <property type="match status" value="1"/>
</dbReference>
<gene>
    <name evidence="8" type="primary">aroE</name>
    <name evidence="12" type="ORF">EDC39_10196</name>
</gene>
<proteinExistence type="inferred from homology"/>
<evidence type="ECO:0000259" key="9">
    <source>
        <dbReference type="Pfam" id="PF01488"/>
    </source>
</evidence>
<feature type="binding site" evidence="8">
    <location>
        <position position="265"/>
    </location>
    <ligand>
        <name>shikimate</name>
        <dbReference type="ChEBI" id="CHEBI:36208"/>
    </ligand>
</feature>
<evidence type="ECO:0000256" key="1">
    <source>
        <dbReference type="ARBA" id="ARBA00004871"/>
    </source>
</evidence>
<evidence type="ECO:0000256" key="3">
    <source>
        <dbReference type="ARBA" id="ARBA00022605"/>
    </source>
</evidence>
<feature type="domain" description="Shikimate dehydrogenase substrate binding N-terminal" evidence="10">
    <location>
        <begin position="20"/>
        <end position="102"/>
    </location>
</feature>
<dbReference type="RefSeq" id="WP_148894137.1">
    <property type="nucleotide sequence ID" value="NZ_VNIB01000001.1"/>
</dbReference>
<feature type="active site" description="Proton acceptor" evidence="8">
    <location>
        <position position="79"/>
    </location>
</feature>
<dbReference type="InterPro" id="IPR013708">
    <property type="entry name" value="Shikimate_DH-bd_N"/>
</dbReference>
<dbReference type="InterPro" id="IPR046346">
    <property type="entry name" value="Aminoacid_DH-like_N_sf"/>
</dbReference>
<feature type="binding site" evidence="8">
    <location>
        <position position="235"/>
    </location>
    <ligand>
        <name>NADP(+)</name>
        <dbReference type="ChEBI" id="CHEBI:58349"/>
    </ligand>
</feature>
<dbReference type="NCBIfam" id="NF001319">
    <property type="entry name" value="PRK00258.3-3"/>
    <property type="match status" value="1"/>
</dbReference>
<dbReference type="InterPro" id="IPR006151">
    <property type="entry name" value="Shikm_DH/Glu-tRNA_Rdtase"/>
</dbReference>
<evidence type="ECO:0000313" key="12">
    <source>
        <dbReference type="EMBL" id="TYO99936.1"/>
    </source>
</evidence>
<dbReference type="Pfam" id="PF08501">
    <property type="entry name" value="Shikimate_dh_N"/>
    <property type="match status" value="1"/>
</dbReference>
<keyword evidence="4 8" id="KW-0521">NADP</keyword>
<dbReference type="Gene3D" id="3.40.50.10860">
    <property type="entry name" value="Leucine Dehydrogenase, chain A, domain 1"/>
    <property type="match status" value="1"/>
</dbReference>
<dbReference type="GO" id="GO:0004764">
    <property type="term" value="F:shikimate 3-dehydrogenase (NADP+) activity"/>
    <property type="evidence" value="ECO:0007669"/>
    <property type="project" value="UniProtKB-UniRule"/>
</dbReference>
<name>A0A5D3WP07_9BACT</name>
<dbReference type="GO" id="GO:0005829">
    <property type="term" value="C:cytosol"/>
    <property type="evidence" value="ECO:0007669"/>
    <property type="project" value="TreeGrafter"/>
</dbReference>
<dbReference type="EC" id="1.1.1.25" evidence="2 8"/>
<comment type="catalytic activity">
    <reaction evidence="7 8">
        <text>shikimate + NADP(+) = 3-dehydroshikimate + NADPH + H(+)</text>
        <dbReference type="Rhea" id="RHEA:17737"/>
        <dbReference type="ChEBI" id="CHEBI:15378"/>
        <dbReference type="ChEBI" id="CHEBI:16630"/>
        <dbReference type="ChEBI" id="CHEBI:36208"/>
        <dbReference type="ChEBI" id="CHEBI:57783"/>
        <dbReference type="ChEBI" id="CHEBI:58349"/>
        <dbReference type="EC" id="1.1.1.25"/>
    </reaction>
</comment>
<dbReference type="InterPro" id="IPR036291">
    <property type="entry name" value="NAD(P)-bd_dom_sf"/>
</dbReference>
<feature type="binding site" evidence="8">
    <location>
        <position position="100"/>
    </location>
    <ligand>
        <name>shikimate</name>
        <dbReference type="ChEBI" id="CHEBI:36208"/>
    </ligand>
</feature>
<keyword evidence="3 8" id="KW-0028">Amino-acid biosynthesis</keyword>
<feature type="binding site" evidence="8">
    <location>
        <begin position="164"/>
        <end position="169"/>
    </location>
    <ligand>
        <name>NADP(+)</name>
        <dbReference type="ChEBI" id="CHEBI:58349"/>
    </ligand>
</feature>
<feature type="binding site" evidence="8">
    <location>
        <position position="237"/>
    </location>
    <ligand>
        <name>shikimate</name>
        <dbReference type="ChEBI" id="CHEBI:36208"/>
    </ligand>
</feature>
<comment type="function">
    <text evidence="8">Involved in the biosynthesis of the chorismate, which leads to the biosynthesis of aromatic amino acids. Catalyzes the reversible NADPH linked reduction of 3-dehydroshikimate (DHSA) to yield shikimate (SA).</text>
</comment>
<evidence type="ECO:0000256" key="7">
    <source>
        <dbReference type="ARBA" id="ARBA00049442"/>
    </source>
</evidence>
<evidence type="ECO:0000256" key="4">
    <source>
        <dbReference type="ARBA" id="ARBA00022857"/>
    </source>
</evidence>
<protein>
    <recommendedName>
        <fullName evidence="2 8">Shikimate dehydrogenase (NADP(+))</fullName>
        <shortName evidence="8">SDH</shortName>
        <ecNumber evidence="2 8">1.1.1.25</ecNumber>
    </recommendedName>
</protein>
<dbReference type="CDD" id="cd01065">
    <property type="entry name" value="NAD_bind_Shikimate_DH"/>
    <property type="match status" value="1"/>
</dbReference>
<feature type="binding site" evidence="8">
    <location>
        <begin position="140"/>
        <end position="144"/>
    </location>
    <ligand>
        <name>NADP(+)</name>
        <dbReference type="ChEBI" id="CHEBI:58349"/>
    </ligand>
</feature>
<accession>A0A5D3WP07</accession>
<evidence type="ECO:0000256" key="6">
    <source>
        <dbReference type="ARBA" id="ARBA00023141"/>
    </source>
</evidence>
<evidence type="ECO:0000256" key="2">
    <source>
        <dbReference type="ARBA" id="ARBA00012962"/>
    </source>
</evidence>
<reference evidence="12 13" key="1">
    <citation type="submission" date="2019-07" db="EMBL/GenBank/DDBJ databases">
        <title>Genomic Encyclopedia of Type Strains, Phase IV (KMG-IV): sequencing the most valuable type-strain genomes for metagenomic binning, comparative biology and taxonomic classification.</title>
        <authorList>
            <person name="Goeker M."/>
        </authorList>
    </citation>
    <scope>NUCLEOTIDE SEQUENCE [LARGE SCALE GENOMIC DNA]</scope>
    <source>
        <strain evidence="12 13">SS015</strain>
    </source>
</reference>
<keyword evidence="6 8" id="KW-0057">Aromatic amino acid biosynthesis</keyword>
<dbReference type="GO" id="GO:0019632">
    <property type="term" value="P:shikimate metabolic process"/>
    <property type="evidence" value="ECO:0007669"/>
    <property type="project" value="InterPro"/>
</dbReference>
<dbReference type="AlphaFoldDB" id="A0A5D3WP07"/>
<dbReference type="UniPathway" id="UPA00053">
    <property type="reaction ID" value="UER00087"/>
</dbReference>
<comment type="subunit">
    <text evidence="8">Homodimer.</text>
</comment>
<dbReference type="HAMAP" id="MF_00222">
    <property type="entry name" value="Shikimate_DH_AroE"/>
    <property type="match status" value="1"/>
</dbReference>
<evidence type="ECO:0000259" key="10">
    <source>
        <dbReference type="Pfam" id="PF08501"/>
    </source>
</evidence>
<feature type="binding site" evidence="8">
    <location>
        <begin position="28"/>
        <end position="30"/>
    </location>
    <ligand>
        <name>shikimate</name>
        <dbReference type="ChEBI" id="CHEBI:36208"/>
    </ligand>
</feature>
<dbReference type="FunFam" id="3.40.50.10860:FF:000004">
    <property type="entry name" value="Quinate/shikimate dehydrogenase"/>
    <property type="match status" value="1"/>
</dbReference>
<evidence type="ECO:0000256" key="8">
    <source>
        <dbReference type="HAMAP-Rule" id="MF_00222"/>
    </source>
</evidence>
<evidence type="ECO:0000256" key="5">
    <source>
        <dbReference type="ARBA" id="ARBA00023002"/>
    </source>
</evidence>
<dbReference type="Proteomes" id="UP000324159">
    <property type="component" value="Unassembled WGS sequence"/>
</dbReference>
<dbReference type="InterPro" id="IPR011342">
    <property type="entry name" value="Shikimate_DH"/>
</dbReference>
<dbReference type="NCBIfam" id="TIGR00507">
    <property type="entry name" value="aroE"/>
    <property type="match status" value="1"/>
</dbReference>
<dbReference type="InterPro" id="IPR022893">
    <property type="entry name" value="Shikimate_DH_fam"/>
</dbReference>
<dbReference type="Pfam" id="PF18317">
    <property type="entry name" value="SDH_C"/>
    <property type="match status" value="1"/>
</dbReference>
<feature type="domain" description="Quinate/shikimate 5-dehydrogenase/glutamyl-tRNA reductase" evidence="9">
    <location>
        <begin position="132"/>
        <end position="210"/>
    </location>
</feature>
<keyword evidence="13" id="KW-1185">Reference proteome</keyword>